<organism evidence="2 3">
    <name type="scientific">Phytophthora infestans</name>
    <name type="common">Potato late blight agent</name>
    <name type="synonym">Botrytis infestans</name>
    <dbReference type="NCBI Taxonomy" id="4787"/>
    <lineage>
        <taxon>Eukaryota</taxon>
        <taxon>Sar</taxon>
        <taxon>Stramenopiles</taxon>
        <taxon>Oomycota</taxon>
        <taxon>Peronosporomycetes</taxon>
        <taxon>Peronosporales</taxon>
        <taxon>Peronosporaceae</taxon>
        <taxon>Phytophthora</taxon>
    </lineage>
</organism>
<evidence type="ECO:0000256" key="1">
    <source>
        <dbReference type="SAM" id="SignalP"/>
    </source>
</evidence>
<dbReference type="Proteomes" id="UP000704712">
    <property type="component" value="Unassembled WGS sequence"/>
</dbReference>
<reference evidence="2" key="1">
    <citation type="submission" date="2020-03" db="EMBL/GenBank/DDBJ databases">
        <title>Hybrid Assembly of Korean Phytophthora infestans isolates.</title>
        <authorList>
            <person name="Prokchorchik M."/>
            <person name="Lee Y."/>
            <person name="Seo J."/>
            <person name="Cho J.-H."/>
            <person name="Park Y.-E."/>
            <person name="Jang D.-C."/>
            <person name="Im J.-S."/>
            <person name="Choi J.-G."/>
            <person name="Park H.-J."/>
            <person name="Lee G.-B."/>
            <person name="Lee Y.-G."/>
            <person name="Hong S.-Y."/>
            <person name="Cho K."/>
            <person name="Sohn K.H."/>
        </authorList>
    </citation>
    <scope>NUCLEOTIDE SEQUENCE</scope>
    <source>
        <strain evidence="2">KR_2_A2</strain>
    </source>
</reference>
<protein>
    <recommendedName>
        <fullName evidence="4">RxLR effector protein</fullName>
    </recommendedName>
</protein>
<dbReference type="EMBL" id="JAACNO010002811">
    <property type="protein sequence ID" value="KAF4130706.1"/>
    <property type="molecule type" value="Genomic_DNA"/>
</dbReference>
<comment type="caution">
    <text evidence="2">The sequence shown here is derived from an EMBL/GenBank/DDBJ whole genome shotgun (WGS) entry which is preliminary data.</text>
</comment>
<sequence length="113" mass="12498">MHFFFLTAVAFIIASLSVDASVARDPRGHVPNRIDIDTLNSSSGTKLLQKNSGGFAGEERAPVIEKLKAFFKSSSVTQDKLQQWLDKGLPADKVFKNMKLDKPNEGTKMRCTI</sequence>
<name>A0A8S9TP78_PHYIN</name>
<feature type="chain" id="PRO_5035722712" description="RxLR effector protein" evidence="1">
    <location>
        <begin position="21"/>
        <end position="113"/>
    </location>
</feature>
<feature type="signal peptide" evidence="1">
    <location>
        <begin position="1"/>
        <end position="20"/>
    </location>
</feature>
<dbReference type="AlphaFoldDB" id="A0A8S9TP78"/>
<evidence type="ECO:0008006" key="4">
    <source>
        <dbReference type="Google" id="ProtNLM"/>
    </source>
</evidence>
<accession>A0A8S9TP78</accession>
<evidence type="ECO:0000313" key="3">
    <source>
        <dbReference type="Proteomes" id="UP000704712"/>
    </source>
</evidence>
<gene>
    <name evidence="2" type="ORF">GN958_ATG20160</name>
</gene>
<evidence type="ECO:0000313" key="2">
    <source>
        <dbReference type="EMBL" id="KAF4130706.1"/>
    </source>
</evidence>
<proteinExistence type="predicted"/>
<keyword evidence="1" id="KW-0732">Signal</keyword>